<gene>
    <name evidence="2" type="ORF">QLQ12_45860</name>
</gene>
<dbReference type="Proteomes" id="UP001241758">
    <property type="component" value="Unassembled WGS sequence"/>
</dbReference>
<name>A0ABT6X259_9ACTN</name>
<dbReference type="RefSeq" id="WP_282767384.1">
    <property type="nucleotide sequence ID" value="NZ_JASCTH010000062.1"/>
</dbReference>
<dbReference type="EMBL" id="JASCTH010000062">
    <property type="protein sequence ID" value="MDI6105921.1"/>
    <property type="molecule type" value="Genomic_DNA"/>
</dbReference>
<evidence type="ECO:0000313" key="2">
    <source>
        <dbReference type="EMBL" id="MDI6105921.1"/>
    </source>
</evidence>
<accession>A0ABT6X259</accession>
<evidence type="ECO:0000313" key="3">
    <source>
        <dbReference type="Proteomes" id="UP001241758"/>
    </source>
</evidence>
<feature type="region of interest" description="Disordered" evidence="1">
    <location>
        <begin position="492"/>
        <end position="512"/>
    </location>
</feature>
<evidence type="ECO:0000256" key="1">
    <source>
        <dbReference type="SAM" id="MobiDB-lite"/>
    </source>
</evidence>
<organism evidence="2 3">
    <name type="scientific">Actinoplanes sandaracinus</name>
    <dbReference type="NCBI Taxonomy" id="3045177"/>
    <lineage>
        <taxon>Bacteria</taxon>
        <taxon>Bacillati</taxon>
        <taxon>Actinomycetota</taxon>
        <taxon>Actinomycetes</taxon>
        <taxon>Micromonosporales</taxon>
        <taxon>Micromonosporaceae</taxon>
        <taxon>Actinoplanes</taxon>
    </lineage>
</organism>
<keyword evidence="3" id="KW-1185">Reference proteome</keyword>
<proteinExistence type="predicted"/>
<comment type="caution">
    <text evidence="2">The sequence shown here is derived from an EMBL/GenBank/DDBJ whole genome shotgun (WGS) entry which is preliminary data.</text>
</comment>
<sequence length="512" mass="57614">MIARQQLERWTENLAHNTRTAHRQGETRAEFIQRVWDVELNLGARRNKTTRGRMDIPSSLWSGRRAGAVFIELSELMHGRGPLVEAAHWDAAHLLKASDNPESSRAVQRAYSLISEAIAMIVRRIRVCIRSLATEIGMPSAGRLVAAPEMISPGGSIPPQPWSLWPLVPTTGLSPEIQARFSTARNDYRAVNQGERPAGRLFRDDEFIDLHFYAARARSAESALEAFEEERTILGDAFNLDSMLGREFQYVIPSEIAGIAALWNRGTPVGEAAATASTAIRSAYWLWLEDDDRAMGLLRVILEQVARLRSWRLKEDKARSLEVNPDATPRDWLELAGLRRLGAFNWALGEMAHFRNKTDWPAAREMLIQFQPDYDAKRFPELTGRGWALDQAAFLLFREATEIVGLSSPKLKISLTKIYEHGSKTMLESERQLNTVMDKVWMLRRERYSVAPFTGPAVEHARLWSLFGKGTESPLSAESALFHSLALNPVDEEETVEGNTRDPKGANMDASD</sequence>
<reference evidence="2 3" key="1">
    <citation type="submission" date="2023-05" db="EMBL/GenBank/DDBJ databases">
        <title>Actinoplanes sp. NEAU-A12 genome sequencing.</title>
        <authorList>
            <person name="Wang Z.-S."/>
        </authorList>
    </citation>
    <scope>NUCLEOTIDE SEQUENCE [LARGE SCALE GENOMIC DNA]</scope>
    <source>
        <strain evidence="2 3">NEAU-A12</strain>
    </source>
</reference>
<protein>
    <submittedName>
        <fullName evidence="2">Uncharacterized protein</fullName>
    </submittedName>
</protein>